<evidence type="ECO:0000256" key="1">
    <source>
        <dbReference type="PIRSR" id="PIRSR000097-1"/>
    </source>
</evidence>
<keyword evidence="6" id="KW-1185">Reference proteome</keyword>
<reference evidence="5 6" key="1">
    <citation type="journal article" date="2018" name="Int. J. Syst. Evol. Microbiol.">
        <title>Planococcus salinus sp. nov., a moderately halophilic bacterium isolated from a saline-alkali soil.</title>
        <authorList>
            <person name="Gan L."/>
        </authorList>
    </citation>
    <scope>NUCLEOTIDE SEQUENCE [LARGE SCALE GENOMIC DNA]</scope>
    <source>
        <strain evidence="5 6">LCB217</strain>
    </source>
</reference>
<dbReference type="InterPro" id="IPR036812">
    <property type="entry name" value="NAD(P)_OxRdtase_dom_sf"/>
</dbReference>
<dbReference type="PANTHER" id="PTHR43638">
    <property type="entry name" value="OXIDOREDUCTASE, ALDO/KETO REDUCTASE FAMILY PROTEIN"/>
    <property type="match status" value="1"/>
</dbReference>
<evidence type="ECO:0000259" key="4">
    <source>
        <dbReference type="Pfam" id="PF00248"/>
    </source>
</evidence>
<sequence length="293" mass="32676">MDSEKIRQILQQRTVALPDGIRLPAIGQGTWNIGDVPAKREQEISALQLGVELGMTLIDTAEMYGEGKSERLTGEAIQGKREQVFLVSKVYPHNAGTKDIYRACENSLERLGTDTLDLYLLHWRGRIPLEETVEGMEQLKKDGKIKRWGVSNFDVDDMEELLQIPGGENCAVNQVLYHLGSRGIEYELLPWHMEHGIPIMAYSPLAQGGSPHKNLQTNQALKKIAEKHHVEPLQIALAWTIRSGHVISIPKAGQPQHVTANAEAAAIELMDEDLKMLDEAFPPPNHKPPLDVI</sequence>
<dbReference type="EMBL" id="RIAX01000008">
    <property type="protein sequence ID" value="RNF39077.1"/>
    <property type="molecule type" value="Genomic_DNA"/>
</dbReference>
<feature type="domain" description="NADP-dependent oxidoreductase" evidence="4">
    <location>
        <begin position="26"/>
        <end position="280"/>
    </location>
</feature>
<evidence type="ECO:0000313" key="6">
    <source>
        <dbReference type="Proteomes" id="UP000275473"/>
    </source>
</evidence>
<dbReference type="OrthoDB" id="9773828at2"/>
<organism evidence="5 6">
    <name type="scientific">Planococcus salinus</name>
    <dbReference type="NCBI Taxonomy" id="1848460"/>
    <lineage>
        <taxon>Bacteria</taxon>
        <taxon>Bacillati</taxon>
        <taxon>Bacillota</taxon>
        <taxon>Bacilli</taxon>
        <taxon>Bacillales</taxon>
        <taxon>Caryophanaceae</taxon>
        <taxon>Planococcus</taxon>
    </lineage>
</organism>
<accession>A0A3M8P5Y1</accession>
<feature type="site" description="Lowers pKa of active site Tyr" evidence="3">
    <location>
        <position position="89"/>
    </location>
</feature>
<dbReference type="SUPFAM" id="SSF51430">
    <property type="entry name" value="NAD(P)-linked oxidoreductase"/>
    <property type="match status" value="1"/>
</dbReference>
<dbReference type="AlphaFoldDB" id="A0A3M8P5Y1"/>
<dbReference type="PIRSF" id="PIRSF000097">
    <property type="entry name" value="AKR"/>
    <property type="match status" value="1"/>
</dbReference>
<feature type="binding site" evidence="2">
    <location>
        <position position="122"/>
    </location>
    <ligand>
        <name>substrate</name>
    </ligand>
</feature>
<dbReference type="Gene3D" id="3.20.20.100">
    <property type="entry name" value="NADP-dependent oxidoreductase domain"/>
    <property type="match status" value="1"/>
</dbReference>
<name>A0A3M8P5Y1_9BACL</name>
<proteinExistence type="predicted"/>
<dbReference type="CDD" id="cd19138">
    <property type="entry name" value="AKR_YeaE"/>
    <property type="match status" value="1"/>
</dbReference>
<dbReference type="Proteomes" id="UP000275473">
    <property type="component" value="Unassembled WGS sequence"/>
</dbReference>
<dbReference type="PANTHER" id="PTHR43638:SF3">
    <property type="entry name" value="ALDEHYDE REDUCTASE"/>
    <property type="match status" value="1"/>
</dbReference>
<dbReference type="InterPro" id="IPR020471">
    <property type="entry name" value="AKR"/>
</dbReference>
<evidence type="ECO:0000256" key="3">
    <source>
        <dbReference type="PIRSR" id="PIRSR000097-3"/>
    </source>
</evidence>
<feature type="active site" description="Proton donor" evidence="1">
    <location>
        <position position="64"/>
    </location>
</feature>
<dbReference type="GO" id="GO:0016491">
    <property type="term" value="F:oxidoreductase activity"/>
    <property type="evidence" value="ECO:0007669"/>
    <property type="project" value="InterPro"/>
</dbReference>
<dbReference type="PRINTS" id="PR00069">
    <property type="entry name" value="ALDKETRDTASE"/>
</dbReference>
<protein>
    <submittedName>
        <fullName evidence="5">Aldo/keto reductase</fullName>
    </submittedName>
</protein>
<evidence type="ECO:0000256" key="2">
    <source>
        <dbReference type="PIRSR" id="PIRSR000097-2"/>
    </source>
</evidence>
<comment type="caution">
    <text evidence="5">The sequence shown here is derived from an EMBL/GenBank/DDBJ whole genome shotgun (WGS) entry which is preliminary data.</text>
</comment>
<evidence type="ECO:0000313" key="5">
    <source>
        <dbReference type="EMBL" id="RNF39077.1"/>
    </source>
</evidence>
<dbReference type="Pfam" id="PF00248">
    <property type="entry name" value="Aldo_ket_red"/>
    <property type="match status" value="1"/>
</dbReference>
<gene>
    <name evidence="5" type="ORF">EEX84_11350</name>
</gene>
<dbReference type="InterPro" id="IPR023210">
    <property type="entry name" value="NADP_OxRdtase_dom"/>
</dbReference>